<sequence>MEYLVIVAIVVIISLLDDRLRGKKKVPPPTVPQEIPRPKKRREKSGTFEIPPMRGIPGDVQVSADMEVLHEQELRVQWEEARRETERQRRLLQRRHEERPVQEEQPAMMPAAPRTAAVLLPQLTPDTMKQAIVLSEVLGRPRALRRFPRR</sequence>
<proteinExistence type="predicted"/>
<dbReference type="EMBL" id="ADGH01000003">
    <property type="protein sequence ID" value="EHG25719.1"/>
    <property type="molecule type" value="Genomic_DNA"/>
</dbReference>
<feature type="region of interest" description="Disordered" evidence="1">
    <location>
        <begin position="22"/>
        <end position="58"/>
    </location>
</feature>
<organism evidence="2 3">
    <name type="scientific">Selenomonas noxia F0398</name>
    <dbReference type="NCBI Taxonomy" id="702437"/>
    <lineage>
        <taxon>Bacteria</taxon>
        <taxon>Bacillati</taxon>
        <taxon>Bacillota</taxon>
        <taxon>Negativicutes</taxon>
        <taxon>Selenomonadales</taxon>
        <taxon>Selenomonadaceae</taxon>
        <taxon>Selenomonas</taxon>
    </lineage>
</organism>
<evidence type="ECO:0000313" key="2">
    <source>
        <dbReference type="EMBL" id="EHG25719.1"/>
    </source>
</evidence>
<name>A0ABN0DRZ6_9FIRM</name>
<reference evidence="2 3" key="1">
    <citation type="submission" date="2011-08" db="EMBL/GenBank/DDBJ databases">
        <title>The Genome Sequence of Selenomonas noxia F0398.</title>
        <authorList>
            <consortium name="The Broad Institute Genome Sequencing Platform"/>
            <person name="Earl A."/>
            <person name="Ward D."/>
            <person name="Feldgarden M."/>
            <person name="Gevers D."/>
            <person name="Izard J."/>
            <person name="Ganesan A."/>
            <person name="Blanton J.M."/>
            <person name="Baranova O.V."/>
            <person name="Tanner A.C."/>
            <person name="Dewhirst F.E."/>
            <person name="Young S.K."/>
            <person name="Zeng Q."/>
            <person name="Gargeya S."/>
            <person name="Fitzgerald M."/>
            <person name="Haas B."/>
            <person name="Abouelleil A."/>
            <person name="Alvarado L."/>
            <person name="Arachchi H.M."/>
            <person name="Berlin A."/>
            <person name="Brown A."/>
            <person name="Chapman S.B."/>
            <person name="Chen Z."/>
            <person name="Dunbar C."/>
            <person name="Freedman E."/>
            <person name="Gearin G."/>
            <person name="Gellesch M."/>
            <person name="Goldberg J."/>
            <person name="Griggs A."/>
            <person name="Gujja S."/>
            <person name="Heiman D."/>
            <person name="Howarth C."/>
            <person name="Larson L."/>
            <person name="Lui A."/>
            <person name="MacDonald P.J.P."/>
            <person name="Montmayeur A."/>
            <person name="Murphy C."/>
            <person name="Neiman D."/>
            <person name="Pearson M."/>
            <person name="Priest M."/>
            <person name="Roberts A."/>
            <person name="Saif S."/>
            <person name="Shea T."/>
            <person name="Shenoy N."/>
            <person name="Sisk P."/>
            <person name="Stolte C."/>
            <person name="Sykes S."/>
            <person name="Wortman J."/>
            <person name="Nusbaum C."/>
            <person name="Birren B."/>
        </authorList>
    </citation>
    <scope>NUCLEOTIDE SEQUENCE [LARGE SCALE GENOMIC DNA]</scope>
    <source>
        <strain evidence="2 3">F0398</strain>
    </source>
</reference>
<dbReference type="RefSeq" id="WP_006695776.1">
    <property type="nucleotide sequence ID" value="NZ_JH376857.1"/>
</dbReference>
<evidence type="ECO:0000256" key="1">
    <source>
        <dbReference type="SAM" id="MobiDB-lite"/>
    </source>
</evidence>
<feature type="region of interest" description="Disordered" evidence="1">
    <location>
        <begin position="85"/>
        <end position="110"/>
    </location>
</feature>
<evidence type="ECO:0000313" key="3">
    <source>
        <dbReference type="Proteomes" id="UP000003175"/>
    </source>
</evidence>
<accession>A0ABN0DRZ6</accession>
<gene>
    <name evidence="2" type="ORF">HMPREF9432_00220</name>
</gene>
<comment type="caution">
    <text evidence="2">The sequence shown here is derived from an EMBL/GenBank/DDBJ whole genome shotgun (WGS) entry which is preliminary data.</text>
</comment>
<dbReference type="Proteomes" id="UP000003175">
    <property type="component" value="Unassembled WGS sequence"/>
</dbReference>
<keyword evidence="3" id="KW-1185">Reference proteome</keyword>
<feature type="compositionally biased region" description="Basic and acidic residues" evidence="1">
    <location>
        <begin position="85"/>
        <end position="102"/>
    </location>
</feature>
<protein>
    <submittedName>
        <fullName evidence="2">Uncharacterized protein</fullName>
    </submittedName>
</protein>